<dbReference type="SUPFAM" id="SSF53697">
    <property type="entry name" value="SIS domain"/>
    <property type="match status" value="1"/>
</dbReference>
<dbReference type="AlphaFoldDB" id="A0A7C1CU65"/>
<dbReference type="EMBL" id="DSBT01000201">
    <property type="protein sequence ID" value="HDP77974.1"/>
    <property type="molecule type" value="Genomic_DNA"/>
</dbReference>
<dbReference type="CDD" id="cd05006">
    <property type="entry name" value="SIS_GmhA"/>
    <property type="match status" value="1"/>
</dbReference>
<sequence>MELEEVARKAFEESIRVKRDFIERYEDVLLEVAREVTRRIGNGGTVYFMGNGGSAADAAHLAAELVGRFYLERRPIRAVSLPSNDSILTEIPNDFGYDQIFSRQLEAFLREEDVVIAISTSGNSKNILRALEVARKRLSLRIGMTGRTGGDMIDRCDYLFKVDSTDVPRIQETHITLGHVLCQLIEAMVAEKN</sequence>
<organism evidence="2">
    <name type="scientific">Mesotoga infera</name>
    <dbReference type="NCBI Taxonomy" id="1236046"/>
    <lineage>
        <taxon>Bacteria</taxon>
        <taxon>Thermotogati</taxon>
        <taxon>Thermotogota</taxon>
        <taxon>Thermotogae</taxon>
        <taxon>Kosmotogales</taxon>
        <taxon>Kosmotogaceae</taxon>
        <taxon>Mesotoga</taxon>
    </lineage>
</organism>
<protein>
    <submittedName>
        <fullName evidence="2">SIS domain-containing protein</fullName>
    </submittedName>
</protein>
<dbReference type="GO" id="GO:0097367">
    <property type="term" value="F:carbohydrate derivative binding"/>
    <property type="evidence" value="ECO:0007669"/>
    <property type="project" value="InterPro"/>
</dbReference>
<dbReference type="InterPro" id="IPR035461">
    <property type="entry name" value="GmhA/DiaA"/>
</dbReference>
<dbReference type="InterPro" id="IPR001347">
    <property type="entry name" value="SIS_dom"/>
</dbReference>
<proteinExistence type="predicted"/>
<reference evidence="2" key="1">
    <citation type="journal article" date="2020" name="mSystems">
        <title>Genome- and Community-Level Interaction Insights into Carbon Utilization and Element Cycling Functions of Hydrothermarchaeota in Hydrothermal Sediment.</title>
        <authorList>
            <person name="Zhou Z."/>
            <person name="Liu Y."/>
            <person name="Xu W."/>
            <person name="Pan J."/>
            <person name="Luo Z.H."/>
            <person name="Li M."/>
        </authorList>
    </citation>
    <scope>NUCLEOTIDE SEQUENCE [LARGE SCALE GENOMIC DNA]</scope>
    <source>
        <strain evidence="2">SpSt-1179</strain>
    </source>
</reference>
<dbReference type="InterPro" id="IPR050099">
    <property type="entry name" value="SIS_GmhA/DiaA_subfam"/>
</dbReference>
<gene>
    <name evidence="2" type="ORF">ENN47_07305</name>
</gene>
<dbReference type="PANTHER" id="PTHR30390">
    <property type="entry name" value="SEDOHEPTULOSE 7-PHOSPHATE ISOMERASE / DNAA INITIATOR-ASSOCIATING FACTOR FOR REPLICATION INITIATION"/>
    <property type="match status" value="1"/>
</dbReference>
<dbReference type="PANTHER" id="PTHR30390:SF6">
    <property type="entry name" value="DNAA INITIATOR-ASSOCIATING PROTEIN DIAA"/>
    <property type="match status" value="1"/>
</dbReference>
<dbReference type="Pfam" id="PF13580">
    <property type="entry name" value="SIS_2"/>
    <property type="match status" value="1"/>
</dbReference>
<name>A0A7C1CU65_9BACT</name>
<comment type="caution">
    <text evidence="2">The sequence shown here is derived from an EMBL/GenBank/DDBJ whole genome shotgun (WGS) entry which is preliminary data.</text>
</comment>
<dbReference type="InterPro" id="IPR046348">
    <property type="entry name" value="SIS_dom_sf"/>
</dbReference>
<dbReference type="Gene3D" id="3.40.50.10490">
    <property type="entry name" value="Glucose-6-phosphate isomerase like protein, domain 1"/>
    <property type="match status" value="1"/>
</dbReference>
<accession>A0A7C1CU65</accession>
<dbReference type="PROSITE" id="PS51464">
    <property type="entry name" value="SIS"/>
    <property type="match status" value="1"/>
</dbReference>
<feature type="domain" description="SIS" evidence="1">
    <location>
        <begin position="36"/>
        <end position="193"/>
    </location>
</feature>
<dbReference type="GO" id="GO:1901135">
    <property type="term" value="P:carbohydrate derivative metabolic process"/>
    <property type="evidence" value="ECO:0007669"/>
    <property type="project" value="InterPro"/>
</dbReference>
<evidence type="ECO:0000313" key="2">
    <source>
        <dbReference type="EMBL" id="HDP77974.1"/>
    </source>
</evidence>
<evidence type="ECO:0000259" key="1">
    <source>
        <dbReference type="PROSITE" id="PS51464"/>
    </source>
</evidence>
<dbReference type="Proteomes" id="UP000886198">
    <property type="component" value="Unassembled WGS sequence"/>
</dbReference>